<dbReference type="InterPro" id="IPR036895">
    <property type="entry name" value="Uracil-DNA_glycosylase-like_sf"/>
</dbReference>
<name>A0A7N9DCR9_MACFA</name>
<dbReference type="PANTHER" id="PTHR13235:SF2">
    <property type="entry name" value="SINGLE-STRAND SELECTIVE MONOFUNCTIONAL URACIL DNA GLYCOSYLASE"/>
    <property type="match status" value="1"/>
</dbReference>
<keyword evidence="3" id="KW-0238">DNA-binding</keyword>
<reference evidence="6 7" key="1">
    <citation type="submission" date="2013-03" db="EMBL/GenBank/DDBJ databases">
        <authorList>
            <person name="Warren W."/>
            <person name="Wilson R.K."/>
        </authorList>
    </citation>
    <scope>NUCLEOTIDE SEQUENCE</scope>
</reference>
<keyword evidence="2" id="KW-0378">Hydrolase</keyword>
<dbReference type="Proteomes" id="UP000233100">
    <property type="component" value="Chromosome 18"/>
</dbReference>
<dbReference type="InterPro" id="IPR039134">
    <property type="entry name" value="SMUG1"/>
</dbReference>
<evidence type="ECO:0000256" key="1">
    <source>
        <dbReference type="ARBA" id="ARBA00022763"/>
    </source>
</evidence>
<dbReference type="Ensembl" id="ENSMFAT00000088887.1">
    <property type="protein sequence ID" value="ENSMFAP00000063730.1"/>
    <property type="gene ID" value="ENSMFAG00000052720.1"/>
</dbReference>
<dbReference type="GO" id="GO:0006284">
    <property type="term" value="P:base-excision repair"/>
    <property type="evidence" value="ECO:0007669"/>
    <property type="project" value="InterPro"/>
</dbReference>
<dbReference type="GO" id="GO:0017065">
    <property type="term" value="F:single-strand selective uracil DNA N-glycosylase activity"/>
    <property type="evidence" value="ECO:0007669"/>
    <property type="project" value="InterPro"/>
</dbReference>
<evidence type="ECO:0000256" key="4">
    <source>
        <dbReference type="ARBA" id="ARBA00023204"/>
    </source>
</evidence>
<protein>
    <submittedName>
        <fullName evidence="6">Uncharacterized protein</fullName>
    </submittedName>
</protein>
<feature type="region of interest" description="Disordered" evidence="5">
    <location>
        <begin position="116"/>
        <end position="140"/>
    </location>
</feature>
<evidence type="ECO:0000313" key="7">
    <source>
        <dbReference type="Proteomes" id="UP000233100"/>
    </source>
</evidence>
<evidence type="ECO:0000313" key="6">
    <source>
        <dbReference type="Ensembl" id="ENSMFAP00000063730.1"/>
    </source>
</evidence>
<dbReference type="PANTHER" id="PTHR13235">
    <property type="entry name" value="SINGLE-STRAND SELECTIVE MONOFUNCTIONAL URACIL DNA GLYCOSYLASE"/>
    <property type="match status" value="1"/>
</dbReference>
<evidence type="ECO:0000256" key="5">
    <source>
        <dbReference type="SAM" id="MobiDB-lite"/>
    </source>
</evidence>
<keyword evidence="1" id="KW-0227">DNA damage</keyword>
<proteinExistence type="predicted"/>
<dbReference type="SUPFAM" id="SSF52141">
    <property type="entry name" value="Uracil-DNA glycosylase-like"/>
    <property type="match status" value="1"/>
</dbReference>
<keyword evidence="7" id="KW-1185">Reference proteome</keyword>
<dbReference type="GO" id="GO:0000703">
    <property type="term" value="F:oxidized pyrimidine nucleobase lesion DNA N-glycosylase activity"/>
    <property type="evidence" value="ECO:0007669"/>
    <property type="project" value="TreeGrafter"/>
</dbReference>
<sequence length="140" mass="14408">MVWDWLGIGGPVLTPPQEYPKQSVLGLGCSVRGECGARLCGFSWNLCGEPEVFSCHCFVHNLCSLLFLAPREHNLTPAELPVKQQEQLPGILVQPSAGRCGGWGCGWGGRGAAGTAVGANGSGRPDARGPGGGAPASLSP</sequence>
<organism evidence="6 7">
    <name type="scientific">Macaca fascicularis</name>
    <name type="common">Crab-eating macaque</name>
    <name type="synonym">Cynomolgus monkey</name>
    <dbReference type="NCBI Taxonomy" id="9541"/>
    <lineage>
        <taxon>Eukaryota</taxon>
        <taxon>Metazoa</taxon>
        <taxon>Chordata</taxon>
        <taxon>Craniata</taxon>
        <taxon>Vertebrata</taxon>
        <taxon>Euteleostomi</taxon>
        <taxon>Mammalia</taxon>
        <taxon>Eutheria</taxon>
        <taxon>Euarchontoglires</taxon>
        <taxon>Primates</taxon>
        <taxon>Haplorrhini</taxon>
        <taxon>Catarrhini</taxon>
        <taxon>Cercopithecidae</taxon>
        <taxon>Cercopithecinae</taxon>
        <taxon>Macaca</taxon>
    </lineage>
</organism>
<accession>A0A7N9DCR9</accession>
<keyword evidence="4" id="KW-0234">DNA repair</keyword>
<dbReference type="GeneTree" id="ENSGT00390000004897"/>
<reference evidence="6" key="2">
    <citation type="submission" date="2025-08" db="UniProtKB">
        <authorList>
            <consortium name="Ensembl"/>
        </authorList>
    </citation>
    <scope>IDENTIFICATION</scope>
</reference>
<evidence type="ECO:0000256" key="3">
    <source>
        <dbReference type="ARBA" id="ARBA00023125"/>
    </source>
</evidence>
<evidence type="ECO:0000256" key="2">
    <source>
        <dbReference type="ARBA" id="ARBA00022801"/>
    </source>
</evidence>
<dbReference type="AlphaFoldDB" id="A0A7N9DCR9"/>
<dbReference type="GO" id="GO:0003677">
    <property type="term" value="F:DNA binding"/>
    <property type="evidence" value="ECO:0007669"/>
    <property type="project" value="UniProtKB-KW"/>
</dbReference>
<dbReference type="Gene3D" id="3.40.470.10">
    <property type="entry name" value="Uracil-DNA glycosylase-like domain"/>
    <property type="match status" value="1"/>
</dbReference>
<reference evidence="6" key="3">
    <citation type="submission" date="2025-09" db="UniProtKB">
        <authorList>
            <consortium name="Ensembl"/>
        </authorList>
    </citation>
    <scope>IDENTIFICATION</scope>
</reference>